<reference evidence="1" key="2">
    <citation type="submission" date="2013-04" db="UniProtKB">
        <authorList>
            <consortium name="EnsemblPlants"/>
        </authorList>
    </citation>
    <scope>IDENTIFICATION</scope>
</reference>
<dbReference type="HOGENOM" id="CLU_127911_1_0_1"/>
<keyword evidence="2" id="KW-1185">Reference proteome</keyword>
<name>J3MW16_ORYBR</name>
<sequence>MPNEKTKSKVMQIIVKHSAIISITADMDKGKVTVVGNESMDVTDLTRVLRKKMHAPVAIGTVTQVDERKEKEEKERKRMEEEYCRNLWHDIYQPPYPMYPHHMYASLWMCRLELEMNNLGKISIITLGGVSPVEFE</sequence>
<evidence type="ECO:0008006" key="3">
    <source>
        <dbReference type="Google" id="ProtNLM"/>
    </source>
</evidence>
<dbReference type="Gene3D" id="3.30.70.100">
    <property type="match status" value="1"/>
</dbReference>
<reference evidence="1" key="1">
    <citation type="journal article" date="2013" name="Nat. Commun.">
        <title>Whole-genome sequencing of Oryza brachyantha reveals mechanisms underlying Oryza genome evolution.</title>
        <authorList>
            <person name="Chen J."/>
            <person name="Huang Q."/>
            <person name="Gao D."/>
            <person name="Wang J."/>
            <person name="Lang Y."/>
            <person name="Liu T."/>
            <person name="Li B."/>
            <person name="Bai Z."/>
            <person name="Luis Goicoechea J."/>
            <person name="Liang C."/>
            <person name="Chen C."/>
            <person name="Zhang W."/>
            <person name="Sun S."/>
            <person name="Liao Y."/>
            <person name="Zhang X."/>
            <person name="Yang L."/>
            <person name="Song C."/>
            <person name="Wang M."/>
            <person name="Shi J."/>
            <person name="Liu G."/>
            <person name="Liu J."/>
            <person name="Zhou H."/>
            <person name="Zhou W."/>
            <person name="Yu Q."/>
            <person name="An N."/>
            <person name="Chen Y."/>
            <person name="Cai Q."/>
            <person name="Wang B."/>
            <person name="Liu B."/>
            <person name="Min J."/>
            <person name="Huang Y."/>
            <person name="Wu H."/>
            <person name="Li Z."/>
            <person name="Zhang Y."/>
            <person name="Yin Y."/>
            <person name="Song W."/>
            <person name="Jiang J."/>
            <person name="Jackson S.A."/>
            <person name="Wing R.A."/>
            <person name="Wang J."/>
            <person name="Chen M."/>
        </authorList>
    </citation>
    <scope>NUCLEOTIDE SEQUENCE [LARGE SCALE GENOMIC DNA]</scope>
    <source>
        <strain evidence="1">cv. IRGC 101232</strain>
    </source>
</reference>
<dbReference type="InterPro" id="IPR042885">
    <property type="entry name" value="HIPP47/16"/>
</dbReference>
<dbReference type="Proteomes" id="UP000006038">
    <property type="component" value="Chromosome 9"/>
</dbReference>
<organism evidence="1">
    <name type="scientific">Oryza brachyantha</name>
    <name type="common">malo sina</name>
    <dbReference type="NCBI Taxonomy" id="4533"/>
    <lineage>
        <taxon>Eukaryota</taxon>
        <taxon>Viridiplantae</taxon>
        <taxon>Streptophyta</taxon>
        <taxon>Embryophyta</taxon>
        <taxon>Tracheophyta</taxon>
        <taxon>Spermatophyta</taxon>
        <taxon>Magnoliopsida</taxon>
        <taxon>Liliopsida</taxon>
        <taxon>Poales</taxon>
        <taxon>Poaceae</taxon>
        <taxon>BOP clade</taxon>
        <taxon>Oryzoideae</taxon>
        <taxon>Oryzeae</taxon>
        <taxon>Oryzinae</taxon>
        <taxon>Oryza</taxon>
    </lineage>
</organism>
<dbReference type="Gramene" id="OB09G11950.1">
    <property type="protein sequence ID" value="OB09G11950.1"/>
    <property type="gene ID" value="OB09G11950"/>
</dbReference>
<evidence type="ECO:0000313" key="2">
    <source>
        <dbReference type="Proteomes" id="UP000006038"/>
    </source>
</evidence>
<protein>
    <recommendedName>
        <fullName evidence="3">HMA domain-containing protein</fullName>
    </recommendedName>
</protein>
<evidence type="ECO:0000313" key="1">
    <source>
        <dbReference type="EnsemblPlants" id="OB09G11950.1"/>
    </source>
</evidence>
<dbReference type="AlphaFoldDB" id="J3MW16"/>
<accession>J3MW16</accession>
<proteinExistence type="predicted"/>
<dbReference type="EnsemblPlants" id="OB09G11950.1">
    <property type="protein sequence ID" value="OB09G11950.1"/>
    <property type="gene ID" value="OB09G11950"/>
</dbReference>
<dbReference type="PANTHER" id="PTHR46932">
    <property type="entry name" value="HEAVY METAL-ASSOCIATED ISOPRENYLATED PLANT PROTEIN 47"/>
    <property type="match status" value="1"/>
</dbReference>
<dbReference type="PANTHER" id="PTHR46932:SF12">
    <property type="entry name" value="HEAVY METAL-ASSOCIATED ISOPRENYLATED PLANT PROTEIN 47"/>
    <property type="match status" value="1"/>
</dbReference>